<keyword evidence="1" id="KW-0175">Coiled coil</keyword>
<evidence type="ECO:0000313" key="4">
    <source>
        <dbReference type="Proteomes" id="UP000604046"/>
    </source>
</evidence>
<dbReference type="Proteomes" id="UP000604046">
    <property type="component" value="Unassembled WGS sequence"/>
</dbReference>
<gene>
    <name evidence="3" type="ORF">SNAT2548_LOCUS4320</name>
</gene>
<dbReference type="InterPro" id="IPR006073">
    <property type="entry name" value="GTP-bd"/>
</dbReference>
<dbReference type="InterPro" id="IPR027417">
    <property type="entry name" value="P-loop_NTPase"/>
</dbReference>
<sequence length="317" mass="34947">MAVKQRRPRWVWILLAGLGLVSFDVFLASATCGFALVRQEVQDPPGFDGVRPTNFLMIGNPGTGKSTVLNGLIQKPYFKSGMSFGGGMTYEFDRAEIGKHTFLDTPGLSDPTRRKQAAEAITEALKQNGYYKIFFVITLQNGRVRSEDVTTMKLVLDASPSNKYGVIINQLNSREYEALHDPEGEARKSVLTALLGTMPVDKLSPYIHLVQHDDDLAGVDNMAKPLPDDLRDFILKTCPGIDIAEVEVADIKASEYEALTSQMEEMLADSEKLKDALRSREAELKDLTEELKAANGNDPDQGFAFLSMAALLTLLLL</sequence>
<feature type="domain" description="G" evidence="2">
    <location>
        <begin position="56"/>
        <end position="149"/>
    </location>
</feature>
<name>A0A812IHF0_9DINO</name>
<dbReference type="SUPFAM" id="SSF52540">
    <property type="entry name" value="P-loop containing nucleoside triphosphate hydrolases"/>
    <property type="match status" value="1"/>
</dbReference>
<dbReference type="OrthoDB" id="443724at2759"/>
<protein>
    <recommendedName>
        <fullName evidence="2">G domain-containing protein</fullName>
    </recommendedName>
</protein>
<evidence type="ECO:0000259" key="2">
    <source>
        <dbReference type="Pfam" id="PF01926"/>
    </source>
</evidence>
<comment type="caution">
    <text evidence="3">The sequence shown here is derived from an EMBL/GenBank/DDBJ whole genome shotgun (WGS) entry which is preliminary data.</text>
</comment>
<evidence type="ECO:0000256" key="1">
    <source>
        <dbReference type="SAM" id="Coils"/>
    </source>
</evidence>
<evidence type="ECO:0000313" key="3">
    <source>
        <dbReference type="EMBL" id="CAE7035624.1"/>
    </source>
</evidence>
<dbReference type="GO" id="GO:0005525">
    <property type="term" value="F:GTP binding"/>
    <property type="evidence" value="ECO:0007669"/>
    <property type="project" value="InterPro"/>
</dbReference>
<dbReference type="Gene3D" id="3.40.50.300">
    <property type="entry name" value="P-loop containing nucleotide triphosphate hydrolases"/>
    <property type="match status" value="1"/>
</dbReference>
<dbReference type="CDD" id="cd00882">
    <property type="entry name" value="Ras_like_GTPase"/>
    <property type="match status" value="1"/>
</dbReference>
<dbReference type="Pfam" id="PF01926">
    <property type="entry name" value="MMR_HSR1"/>
    <property type="match status" value="1"/>
</dbReference>
<organism evidence="3 4">
    <name type="scientific">Symbiodinium natans</name>
    <dbReference type="NCBI Taxonomy" id="878477"/>
    <lineage>
        <taxon>Eukaryota</taxon>
        <taxon>Sar</taxon>
        <taxon>Alveolata</taxon>
        <taxon>Dinophyceae</taxon>
        <taxon>Suessiales</taxon>
        <taxon>Symbiodiniaceae</taxon>
        <taxon>Symbiodinium</taxon>
    </lineage>
</organism>
<keyword evidence="4" id="KW-1185">Reference proteome</keyword>
<proteinExistence type="predicted"/>
<reference evidence="3" key="1">
    <citation type="submission" date="2021-02" db="EMBL/GenBank/DDBJ databases">
        <authorList>
            <person name="Dougan E. K."/>
            <person name="Rhodes N."/>
            <person name="Thang M."/>
            <person name="Chan C."/>
        </authorList>
    </citation>
    <scope>NUCLEOTIDE SEQUENCE</scope>
</reference>
<accession>A0A812IHF0</accession>
<dbReference type="EMBL" id="CAJNDS010000266">
    <property type="protein sequence ID" value="CAE7035624.1"/>
    <property type="molecule type" value="Genomic_DNA"/>
</dbReference>
<dbReference type="AlphaFoldDB" id="A0A812IHF0"/>
<feature type="coiled-coil region" evidence="1">
    <location>
        <begin position="256"/>
        <end position="297"/>
    </location>
</feature>